<dbReference type="Pfam" id="PF03176">
    <property type="entry name" value="MMPL"/>
    <property type="match status" value="1"/>
</dbReference>
<feature type="compositionally biased region" description="Basic residues" evidence="7">
    <location>
        <begin position="183"/>
        <end position="200"/>
    </location>
</feature>
<reference evidence="10 11" key="1">
    <citation type="submission" date="2020-07" db="EMBL/GenBank/DDBJ databases">
        <title>Mycobacterium kansasii (former subtype) with zoonotic potential isolated from diseased indoor pet cat, Japan.</title>
        <authorList>
            <person name="Fukano H."/>
            <person name="Terazono T."/>
            <person name="Hoshino Y."/>
        </authorList>
    </citation>
    <scope>NUCLEOTIDE SEQUENCE [LARGE SCALE GENOMIC DNA]</scope>
    <source>
        <strain evidence="10 11">Kuro-I</strain>
    </source>
</reference>
<evidence type="ECO:0000313" key="11">
    <source>
        <dbReference type="Proteomes" id="UP000516380"/>
    </source>
</evidence>
<feature type="region of interest" description="Disordered" evidence="7">
    <location>
        <begin position="169"/>
        <end position="200"/>
    </location>
</feature>
<evidence type="ECO:0000256" key="2">
    <source>
        <dbReference type="ARBA" id="ARBA00010157"/>
    </source>
</evidence>
<dbReference type="AlphaFoldDB" id="A0A7G1IHY8"/>
<evidence type="ECO:0000256" key="3">
    <source>
        <dbReference type="ARBA" id="ARBA00022475"/>
    </source>
</evidence>
<evidence type="ECO:0000256" key="8">
    <source>
        <dbReference type="SAM" id="Phobius"/>
    </source>
</evidence>
<keyword evidence="5 8" id="KW-1133">Transmembrane helix</keyword>
<dbReference type="EMBL" id="AP023343">
    <property type="protein sequence ID" value="BCI90636.1"/>
    <property type="molecule type" value="Genomic_DNA"/>
</dbReference>
<keyword evidence="3" id="KW-1003">Cell membrane</keyword>
<keyword evidence="6 8" id="KW-0472">Membrane</keyword>
<evidence type="ECO:0000256" key="5">
    <source>
        <dbReference type="ARBA" id="ARBA00022989"/>
    </source>
</evidence>
<evidence type="ECO:0000256" key="6">
    <source>
        <dbReference type="ARBA" id="ARBA00023136"/>
    </source>
</evidence>
<evidence type="ECO:0000256" key="7">
    <source>
        <dbReference type="SAM" id="MobiDB-lite"/>
    </source>
</evidence>
<dbReference type="InterPro" id="IPR004869">
    <property type="entry name" value="MMPL_dom"/>
</dbReference>
<evidence type="ECO:0000256" key="4">
    <source>
        <dbReference type="ARBA" id="ARBA00022692"/>
    </source>
</evidence>
<dbReference type="GO" id="GO:0005886">
    <property type="term" value="C:plasma membrane"/>
    <property type="evidence" value="ECO:0007669"/>
    <property type="project" value="UniProtKB-SubCell"/>
</dbReference>
<accession>A0A7G1IHY8</accession>
<name>A0A7G1IHY8_MYCKA</name>
<keyword evidence="4 8" id="KW-0812">Transmembrane</keyword>
<dbReference type="PANTHER" id="PTHR33406">
    <property type="entry name" value="MEMBRANE PROTEIN MJ1562-RELATED"/>
    <property type="match status" value="1"/>
</dbReference>
<gene>
    <name evidence="10" type="ORF">NIIDMKKI_58420</name>
</gene>
<comment type="similarity">
    <text evidence="2">Belongs to the resistance-nodulation-cell division (RND) (TC 2.A.6) family. MmpL subfamily.</text>
</comment>
<sequence length="200" mass="21876">MVDTGWVTSGLATLSRPVRRQLREVAAGEGVYSDRLARLARFSIRHKALVIGTWVLTAGILALLFPQLETVVRQQSVDLIPRDTSSLQTVERMATAFGEQGSKTTIFVAMEDPAGLTPPVRQRYDALVSRLRADSTHVRLVQDLLSDPVTASQALSQDQKAWYLPVGVAGTLGDPKPPNPSKRYARSPLKHSAAHPRRCG</sequence>
<dbReference type="Proteomes" id="UP000516380">
    <property type="component" value="Chromosome"/>
</dbReference>
<feature type="domain" description="Membrane transport protein MMPL" evidence="9">
    <location>
        <begin position="79"/>
        <end position="177"/>
    </location>
</feature>
<organism evidence="10 11">
    <name type="scientific">Mycobacterium kansasii</name>
    <dbReference type="NCBI Taxonomy" id="1768"/>
    <lineage>
        <taxon>Bacteria</taxon>
        <taxon>Bacillati</taxon>
        <taxon>Actinomycetota</taxon>
        <taxon>Actinomycetes</taxon>
        <taxon>Mycobacteriales</taxon>
        <taxon>Mycobacteriaceae</taxon>
        <taxon>Mycobacterium</taxon>
    </lineage>
</organism>
<evidence type="ECO:0000313" key="10">
    <source>
        <dbReference type="EMBL" id="BCI90636.1"/>
    </source>
</evidence>
<evidence type="ECO:0000256" key="1">
    <source>
        <dbReference type="ARBA" id="ARBA00004651"/>
    </source>
</evidence>
<comment type="subcellular location">
    <subcellularLocation>
        <location evidence="1">Cell membrane</location>
        <topology evidence="1">Multi-pass membrane protein</topology>
    </subcellularLocation>
</comment>
<evidence type="ECO:0000259" key="9">
    <source>
        <dbReference type="Pfam" id="PF03176"/>
    </source>
</evidence>
<feature type="transmembrane region" description="Helical" evidence="8">
    <location>
        <begin position="48"/>
        <end position="68"/>
    </location>
</feature>
<dbReference type="PANTHER" id="PTHR33406:SF6">
    <property type="entry name" value="MEMBRANE PROTEIN YDGH-RELATED"/>
    <property type="match status" value="1"/>
</dbReference>
<proteinExistence type="inferred from homology"/>
<protein>
    <recommendedName>
        <fullName evidence="9">Membrane transport protein MMPL domain-containing protein</fullName>
    </recommendedName>
</protein>
<keyword evidence="11" id="KW-1185">Reference proteome</keyword>
<dbReference type="InterPro" id="IPR050545">
    <property type="entry name" value="Mycobact_MmpL"/>
</dbReference>